<dbReference type="EMBL" id="LRXL01000052">
    <property type="protein sequence ID" value="OAB76153.1"/>
    <property type="molecule type" value="Genomic_DNA"/>
</dbReference>
<name>A0A167F3I0_9FLAO</name>
<keyword evidence="1" id="KW-0732">Signal</keyword>
<evidence type="ECO:0000313" key="2">
    <source>
        <dbReference type="EMBL" id="OAB76153.1"/>
    </source>
</evidence>
<evidence type="ECO:0000313" key="3">
    <source>
        <dbReference type="Proteomes" id="UP000077013"/>
    </source>
</evidence>
<dbReference type="STRING" id="1763537.ULVI_13940"/>
<evidence type="ECO:0000256" key="1">
    <source>
        <dbReference type="SAM" id="SignalP"/>
    </source>
</evidence>
<comment type="caution">
    <text evidence="2">The sequence shown here is derived from an EMBL/GenBank/DDBJ whole genome shotgun (WGS) entry which is preliminary data.</text>
</comment>
<feature type="chain" id="PRO_5007886185" description="Lipoprotein" evidence="1">
    <location>
        <begin position="27"/>
        <end position="180"/>
    </location>
</feature>
<dbReference type="AlphaFoldDB" id="A0A167F3I0"/>
<dbReference type="Proteomes" id="UP000077013">
    <property type="component" value="Unassembled WGS sequence"/>
</dbReference>
<evidence type="ECO:0008006" key="4">
    <source>
        <dbReference type="Google" id="ProtNLM"/>
    </source>
</evidence>
<feature type="signal peptide" evidence="1">
    <location>
        <begin position="1"/>
        <end position="26"/>
    </location>
</feature>
<keyword evidence="3" id="KW-1185">Reference proteome</keyword>
<protein>
    <recommendedName>
        <fullName evidence="4">Lipoprotein</fullName>
    </recommendedName>
</protein>
<sequence>MKLKSKHSTNYLLVSFLLLCFGCLYGCMTTTETTNPIHKKSIYKKKLRKKITPEAIGITPNILYNKTESSYQSTGAEDTIFDEITLAQSAVVFNKAGDLFYVSETKSDSLLELIDINTSVDYLYKTRKNKYRIWKHYKIEEVDTFLPQQIKVKEDTLIISESSTVGYRNWSYYIKKNESE</sequence>
<reference evidence="2 3" key="1">
    <citation type="submission" date="2016-02" db="EMBL/GenBank/DDBJ databases">
        <title>Ulvibacter sp. LPB0005, isolated from Thais luteostoma.</title>
        <authorList>
            <person name="Shin S.-K."/>
            <person name="Yi H."/>
        </authorList>
    </citation>
    <scope>NUCLEOTIDE SEQUENCE [LARGE SCALE GENOMIC DNA]</scope>
    <source>
        <strain evidence="2 3">LPB0005</strain>
    </source>
</reference>
<gene>
    <name evidence="2" type="ORF">ULVI_13940</name>
</gene>
<organism evidence="2 3">
    <name type="scientific">Cochleicola gelatinilyticus</name>
    <dbReference type="NCBI Taxonomy" id="1763537"/>
    <lineage>
        <taxon>Bacteria</taxon>
        <taxon>Pseudomonadati</taxon>
        <taxon>Bacteroidota</taxon>
        <taxon>Flavobacteriia</taxon>
        <taxon>Flavobacteriales</taxon>
        <taxon>Flavobacteriaceae</taxon>
        <taxon>Cochleicola</taxon>
    </lineage>
</organism>
<proteinExistence type="predicted"/>
<accession>A0A167F3I0</accession>